<dbReference type="PANTHER" id="PTHR43421">
    <property type="entry name" value="METALLOPROTEASE PMBA"/>
    <property type="match status" value="1"/>
</dbReference>
<evidence type="ECO:0000256" key="1">
    <source>
        <dbReference type="ARBA" id="ARBA00005836"/>
    </source>
</evidence>
<reference evidence="6" key="1">
    <citation type="journal article" date="2019" name="Int. J. Syst. Evol. Microbiol.">
        <title>The Global Catalogue of Microorganisms (GCM) 10K type strain sequencing project: providing services to taxonomists for standard genome sequencing and annotation.</title>
        <authorList>
            <consortium name="The Broad Institute Genomics Platform"/>
            <consortium name="The Broad Institute Genome Sequencing Center for Infectious Disease"/>
            <person name="Wu L."/>
            <person name="Ma J."/>
        </authorList>
    </citation>
    <scope>NUCLEOTIDE SEQUENCE [LARGE SCALE GENOMIC DNA]</scope>
    <source>
        <strain evidence="6">CCUG 59778</strain>
    </source>
</reference>
<proteinExistence type="inferred from homology"/>
<protein>
    <submittedName>
        <fullName evidence="5">TldD/PmbA family protein</fullName>
    </submittedName>
</protein>
<dbReference type="InterPro" id="IPR045570">
    <property type="entry name" value="Metalloprtase-TldD/E_cen_dom"/>
</dbReference>
<dbReference type="Pfam" id="PF19290">
    <property type="entry name" value="PmbA_TldD_2nd"/>
    <property type="match status" value="1"/>
</dbReference>
<dbReference type="Gene3D" id="3.30.2290.10">
    <property type="entry name" value="PmbA/TldD superfamily"/>
    <property type="match status" value="1"/>
</dbReference>
<accession>A0ABV8X953</accession>
<dbReference type="InterPro" id="IPR047657">
    <property type="entry name" value="PmbA"/>
</dbReference>
<keyword evidence="6" id="KW-1185">Reference proteome</keyword>
<gene>
    <name evidence="5" type="ORF">ACFOZY_15440</name>
</gene>
<dbReference type="RefSeq" id="WP_378157117.1">
    <property type="nucleotide sequence ID" value="NZ_JBHSEC010000022.1"/>
</dbReference>
<dbReference type="InterPro" id="IPR045569">
    <property type="entry name" value="Metalloprtase-TldD/E_C"/>
</dbReference>
<dbReference type="PANTHER" id="PTHR43421:SF1">
    <property type="entry name" value="METALLOPROTEASE PMBA"/>
    <property type="match status" value="1"/>
</dbReference>
<dbReference type="EMBL" id="JBHSEC010000022">
    <property type="protein sequence ID" value="MFC4411783.1"/>
    <property type="molecule type" value="Genomic_DNA"/>
</dbReference>
<name>A0ABV8X953_9LACT</name>
<comment type="caution">
    <text evidence="5">The sequence shown here is derived from an EMBL/GenBank/DDBJ whole genome shotgun (WGS) entry which is preliminary data.</text>
</comment>
<feature type="domain" description="Metalloprotease TldD/E N-terminal" evidence="2">
    <location>
        <begin position="23"/>
        <end position="86"/>
    </location>
</feature>
<dbReference type="SUPFAM" id="SSF111283">
    <property type="entry name" value="Putative modulator of DNA gyrase, PmbA/TldD"/>
    <property type="match status" value="1"/>
</dbReference>
<dbReference type="InterPro" id="IPR036059">
    <property type="entry name" value="TldD/PmbA_sf"/>
</dbReference>
<evidence type="ECO:0000313" key="6">
    <source>
        <dbReference type="Proteomes" id="UP001595817"/>
    </source>
</evidence>
<dbReference type="InterPro" id="IPR035068">
    <property type="entry name" value="TldD/PmbA_N"/>
</dbReference>
<evidence type="ECO:0000259" key="4">
    <source>
        <dbReference type="Pfam" id="PF19290"/>
    </source>
</evidence>
<dbReference type="InterPro" id="IPR002510">
    <property type="entry name" value="Metalloprtase-TldD/E_N"/>
</dbReference>
<evidence type="ECO:0000259" key="2">
    <source>
        <dbReference type="Pfam" id="PF01523"/>
    </source>
</evidence>
<organism evidence="5 6">
    <name type="scientific">Chungangia koreensis</name>
    <dbReference type="NCBI Taxonomy" id="752657"/>
    <lineage>
        <taxon>Bacteria</taxon>
        <taxon>Bacillati</taxon>
        <taxon>Bacillota</taxon>
        <taxon>Bacilli</taxon>
        <taxon>Lactobacillales</taxon>
        <taxon>Chungangia</taxon>
    </lineage>
</organism>
<comment type="similarity">
    <text evidence="1">Belongs to the peptidase U62 family.</text>
</comment>
<dbReference type="Pfam" id="PF19289">
    <property type="entry name" value="PmbA_TldD_3rd"/>
    <property type="match status" value="1"/>
</dbReference>
<dbReference type="Proteomes" id="UP001595817">
    <property type="component" value="Unassembled WGS sequence"/>
</dbReference>
<dbReference type="Pfam" id="PF01523">
    <property type="entry name" value="PmbA_TldD_1st"/>
    <property type="match status" value="1"/>
</dbReference>
<evidence type="ECO:0000313" key="5">
    <source>
        <dbReference type="EMBL" id="MFC4411783.1"/>
    </source>
</evidence>
<feature type="domain" description="Metalloprotease TldD/E central" evidence="4">
    <location>
        <begin position="113"/>
        <end position="217"/>
    </location>
</feature>
<sequence length="445" mass="48847">MSILNYQEKLLAQGKEYGFEAMEVYYEKTSSFGCGVFNGELEHYETAEAGGLSFRGLIDGKMGYAYTEKIDEDSIQFLLERAKNNAGVLESDEMDEIFEGSPAYQNEDWFSESLSKVTIPEKISLMLEIEKKISEYNPKIKLVNGRLKDMAGEKAIANSKGLALHERQNYIYLYFTVVVEDGSEKKSANTFKITRDFSKWNTDEIAKEAAEEVLKSLNEKSVANKKYPVLFRRDAAAAFIATFNSIFSAEEAQFGQSLLAGKSGEKIAADTVTFIDDPFHPLGLSNRNFDSEGVASQELTVVENGVLKTLLHNRKTAKKDGVETTGHAYKSYKGTLSVAPSNFYVKPGVKEYEQLISGLQEGILITELSGLHSGANPVSGDFSVAARGYYVKDGKIEAPTTLMTIAGNFFTVLNDVVEAGSDLEFGPSGVGSPSLLVKGLSVTME</sequence>
<feature type="domain" description="Metalloprotease TldD/E C-terminal" evidence="3">
    <location>
        <begin position="225"/>
        <end position="443"/>
    </location>
</feature>
<evidence type="ECO:0000259" key="3">
    <source>
        <dbReference type="Pfam" id="PF19289"/>
    </source>
</evidence>